<evidence type="ECO:0000313" key="2">
    <source>
        <dbReference type="Proteomes" id="UP000269396"/>
    </source>
</evidence>
<reference evidence="1 2" key="1">
    <citation type="submission" date="2018-11" db="EMBL/GenBank/DDBJ databases">
        <authorList>
            <consortium name="Pathogen Informatics"/>
        </authorList>
    </citation>
    <scope>NUCLEOTIDE SEQUENCE [LARGE SCALE GENOMIC DNA]</scope>
    <source>
        <strain>Denwood</strain>
        <strain evidence="2">Zambia</strain>
    </source>
</reference>
<proteinExistence type="predicted"/>
<protein>
    <submittedName>
        <fullName evidence="1">Uncharacterized protein</fullName>
    </submittedName>
</protein>
<keyword evidence="2" id="KW-1185">Reference proteome</keyword>
<gene>
    <name evidence="1" type="ORF">SMTD_LOCUS259</name>
</gene>
<sequence>MATSSVLTRCESTRNTVHPVSVKCKRRPNGSRIGVAPRFNALDKDNTVTPTRRSVRPKQ</sequence>
<accession>A0A3P7Y7S6</accession>
<dbReference type="AlphaFoldDB" id="A0A3P7Y7S6"/>
<name>A0A3P7Y7S6_9TREM</name>
<evidence type="ECO:0000313" key="1">
    <source>
        <dbReference type="EMBL" id="VDO68917.1"/>
    </source>
</evidence>
<dbReference type="EMBL" id="UZAL01000202">
    <property type="protein sequence ID" value="VDO68917.1"/>
    <property type="molecule type" value="Genomic_DNA"/>
</dbReference>
<organism evidence="1 2">
    <name type="scientific">Schistosoma mattheei</name>
    <dbReference type="NCBI Taxonomy" id="31246"/>
    <lineage>
        <taxon>Eukaryota</taxon>
        <taxon>Metazoa</taxon>
        <taxon>Spiralia</taxon>
        <taxon>Lophotrochozoa</taxon>
        <taxon>Platyhelminthes</taxon>
        <taxon>Trematoda</taxon>
        <taxon>Digenea</taxon>
        <taxon>Strigeidida</taxon>
        <taxon>Schistosomatoidea</taxon>
        <taxon>Schistosomatidae</taxon>
        <taxon>Schistosoma</taxon>
    </lineage>
</organism>
<dbReference type="Proteomes" id="UP000269396">
    <property type="component" value="Unassembled WGS sequence"/>
</dbReference>